<protein>
    <recommendedName>
        <fullName evidence="5">CHRD domain-containing protein</fullName>
    </recommendedName>
</protein>
<feature type="chain" id="PRO_5045458604" description="CHRD domain-containing protein" evidence="2">
    <location>
        <begin position="27"/>
        <end position="228"/>
    </location>
</feature>
<dbReference type="InterPro" id="IPR036423">
    <property type="entry name" value="SOD-like_Cu/Zn_dom_sf"/>
</dbReference>
<evidence type="ECO:0000256" key="1">
    <source>
        <dbReference type="ARBA" id="ARBA00010457"/>
    </source>
</evidence>
<gene>
    <name evidence="3" type="ORF">ACFSRY_15160</name>
</gene>
<feature type="signal peptide" evidence="2">
    <location>
        <begin position="1"/>
        <end position="26"/>
    </location>
</feature>
<organism evidence="3 4">
    <name type="scientific">Pontibacter locisalis</name>
    <dbReference type="NCBI Taxonomy" id="1719035"/>
    <lineage>
        <taxon>Bacteria</taxon>
        <taxon>Pseudomonadati</taxon>
        <taxon>Bacteroidota</taxon>
        <taxon>Cytophagia</taxon>
        <taxon>Cytophagales</taxon>
        <taxon>Hymenobacteraceae</taxon>
        <taxon>Pontibacter</taxon>
    </lineage>
</organism>
<sequence length="228" mass="24475">MAKMFASTCLLISVLSGFLFSCNQQAMQEGGVVEGQTVETTATEGEGMVYDVNLSSLNSEANDGRDVSGTARFEVRDSLLLITVNAEGLEPNTMHLQHLHSFETPADASCPPGMEADTNKDGIIDLIETRQSAGITMIPLHDNPVNMEIKTDTYPTTDNEGKLSYQKTVNLNELSSAYKEKFGMDIDLTRHVIFIHGVGSDASLPASVQSLPDVPAHVTLPVACGAID</sequence>
<evidence type="ECO:0000256" key="2">
    <source>
        <dbReference type="SAM" id="SignalP"/>
    </source>
</evidence>
<comment type="similarity">
    <text evidence="1">Belongs to the Cu-Zn superoxide dismutase family.</text>
</comment>
<reference evidence="4" key="1">
    <citation type="journal article" date="2019" name="Int. J. Syst. Evol. Microbiol.">
        <title>The Global Catalogue of Microorganisms (GCM) 10K type strain sequencing project: providing services to taxonomists for standard genome sequencing and annotation.</title>
        <authorList>
            <consortium name="The Broad Institute Genomics Platform"/>
            <consortium name="The Broad Institute Genome Sequencing Center for Infectious Disease"/>
            <person name="Wu L."/>
            <person name="Ma J."/>
        </authorList>
    </citation>
    <scope>NUCLEOTIDE SEQUENCE [LARGE SCALE GENOMIC DNA]</scope>
    <source>
        <strain evidence="4">KCTC 42498</strain>
    </source>
</reference>
<keyword evidence="2" id="KW-0732">Signal</keyword>
<dbReference type="EMBL" id="JBHULU010000021">
    <property type="protein sequence ID" value="MFD2515211.1"/>
    <property type="molecule type" value="Genomic_DNA"/>
</dbReference>
<dbReference type="PROSITE" id="PS51257">
    <property type="entry name" value="PROKAR_LIPOPROTEIN"/>
    <property type="match status" value="1"/>
</dbReference>
<evidence type="ECO:0000313" key="3">
    <source>
        <dbReference type="EMBL" id="MFD2515211.1"/>
    </source>
</evidence>
<evidence type="ECO:0008006" key="5">
    <source>
        <dbReference type="Google" id="ProtNLM"/>
    </source>
</evidence>
<dbReference type="SUPFAM" id="SSF49329">
    <property type="entry name" value="Cu,Zn superoxide dismutase-like"/>
    <property type="match status" value="1"/>
</dbReference>
<dbReference type="Proteomes" id="UP001597544">
    <property type="component" value="Unassembled WGS sequence"/>
</dbReference>
<name>A0ABW5IQ31_9BACT</name>
<evidence type="ECO:0000313" key="4">
    <source>
        <dbReference type="Proteomes" id="UP001597544"/>
    </source>
</evidence>
<proteinExistence type="inferred from homology"/>
<keyword evidence="4" id="KW-1185">Reference proteome</keyword>
<accession>A0ABW5IQ31</accession>
<comment type="caution">
    <text evidence="3">The sequence shown here is derived from an EMBL/GenBank/DDBJ whole genome shotgun (WGS) entry which is preliminary data.</text>
</comment>